<dbReference type="Gene3D" id="1.20.120.160">
    <property type="entry name" value="HPT domain"/>
    <property type="match status" value="1"/>
</dbReference>
<feature type="modified residue" description="Phosphohistidine" evidence="10">
    <location>
        <position position="222"/>
    </location>
</feature>
<evidence type="ECO:0000256" key="4">
    <source>
        <dbReference type="ARBA" id="ARBA00022692"/>
    </source>
</evidence>
<comment type="caution">
    <text evidence="15">The sequence shown here is derived from an EMBL/GenBank/DDBJ whole genome shotgun (WGS) entry which is preliminary data.</text>
</comment>
<dbReference type="InterPro" id="IPR001789">
    <property type="entry name" value="Sig_transdc_resp-reg_receiver"/>
</dbReference>
<evidence type="ECO:0000259" key="13">
    <source>
        <dbReference type="PROSITE" id="PS50110"/>
    </source>
</evidence>
<dbReference type="GO" id="GO:0005886">
    <property type="term" value="C:plasma membrane"/>
    <property type="evidence" value="ECO:0007669"/>
    <property type="project" value="UniProtKB-SubCell"/>
</dbReference>
<dbReference type="PANTHER" id="PTHR45339">
    <property type="entry name" value="HYBRID SIGNAL TRANSDUCTION HISTIDINE KINASE J"/>
    <property type="match status" value="1"/>
</dbReference>
<keyword evidence="4" id="KW-0812">Transmembrane</keyword>
<feature type="modified residue" description="4-aspartylphosphate" evidence="11">
    <location>
        <position position="35"/>
    </location>
</feature>
<evidence type="ECO:0000256" key="12">
    <source>
        <dbReference type="SAM" id="MobiDB-lite"/>
    </source>
</evidence>
<dbReference type="Pfam" id="PF00072">
    <property type="entry name" value="Response_reg"/>
    <property type="match status" value="1"/>
</dbReference>
<dbReference type="Pfam" id="PF01627">
    <property type="entry name" value="Hpt"/>
    <property type="match status" value="1"/>
</dbReference>
<evidence type="ECO:0000256" key="7">
    <source>
        <dbReference type="ARBA" id="ARBA00022989"/>
    </source>
</evidence>
<dbReference type="SUPFAM" id="SSF52172">
    <property type="entry name" value="CheY-like"/>
    <property type="match status" value="1"/>
</dbReference>
<dbReference type="EMBL" id="JADEXQ010000022">
    <property type="protein sequence ID" value="MBE9029825.1"/>
    <property type="molecule type" value="Genomic_DNA"/>
</dbReference>
<keyword evidence="2" id="KW-1003">Cell membrane</keyword>
<dbReference type="PROSITE" id="PS50110">
    <property type="entry name" value="RESPONSE_REGULATORY"/>
    <property type="match status" value="1"/>
</dbReference>
<dbReference type="GO" id="GO:0000160">
    <property type="term" value="P:phosphorelay signal transduction system"/>
    <property type="evidence" value="ECO:0007669"/>
    <property type="project" value="UniProtKB-KW"/>
</dbReference>
<feature type="domain" description="HPt" evidence="14">
    <location>
        <begin position="183"/>
        <end position="280"/>
    </location>
</feature>
<evidence type="ECO:0000313" key="16">
    <source>
        <dbReference type="Proteomes" id="UP000625316"/>
    </source>
</evidence>
<keyword evidence="16" id="KW-1185">Reference proteome</keyword>
<organism evidence="15 16">
    <name type="scientific">Romeriopsis navalis LEGE 11480</name>
    <dbReference type="NCBI Taxonomy" id="2777977"/>
    <lineage>
        <taxon>Bacteria</taxon>
        <taxon>Bacillati</taxon>
        <taxon>Cyanobacteriota</taxon>
        <taxon>Cyanophyceae</taxon>
        <taxon>Leptolyngbyales</taxon>
        <taxon>Leptolyngbyaceae</taxon>
        <taxon>Romeriopsis</taxon>
        <taxon>Romeriopsis navalis</taxon>
    </lineage>
</organism>
<feature type="compositionally biased region" description="Polar residues" evidence="12">
    <location>
        <begin position="111"/>
        <end position="127"/>
    </location>
</feature>
<feature type="domain" description="Response regulatory" evidence="13">
    <location>
        <begin position="1"/>
        <end position="103"/>
    </location>
</feature>
<feature type="region of interest" description="Disordered" evidence="12">
    <location>
        <begin position="111"/>
        <end position="138"/>
    </location>
</feature>
<dbReference type="PANTHER" id="PTHR45339:SF1">
    <property type="entry name" value="HYBRID SIGNAL TRANSDUCTION HISTIDINE KINASE J"/>
    <property type="match status" value="1"/>
</dbReference>
<dbReference type="Proteomes" id="UP000625316">
    <property type="component" value="Unassembled WGS sequence"/>
</dbReference>
<dbReference type="RefSeq" id="WP_264324642.1">
    <property type="nucleotide sequence ID" value="NZ_JADEXQ010000022.1"/>
</dbReference>
<dbReference type="SMART" id="SM00448">
    <property type="entry name" value="REC"/>
    <property type="match status" value="1"/>
</dbReference>
<sequence length="288" mass="31518">AKMLEQFGYQADIVGNGKAALAALDRAHYDVILMDIQMPEMDGITATQNIRANPTITDQPWIIAVTAHAMRGAKEEYIKQGMNDYMTKPIQKPTLIEILATARAQHALKQTAQDAITPTSDAQTTDASIGHETPPTNTDATVDSGISAPLNHRQTNAVPPPIFEHHFDQTILQELQVMLGEETIEMLLELFQNYLEDTPNTVTQIRTAIEQQSASQLKAAAHALRSCSINLGAAPLSQLCQTLEDMGQQQTLNGAEVTFAAVLQEYQQVCSIMQNTTAENFPMTISLT</sequence>
<evidence type="ECO:0000256" key="6">
    <source>
        <dbReference type="ARBA" id="ARBA00022840"/>
    </source>
</evidence>
<evidence type="ECO:0000256" key="5">
    <source>
        <dbReference type="ARBA" id="ARBA00022741"/>
    </source>
</evidence>
<comment type="subcellular location">
    <subcellularLocation>
        <location evidence="1">Cell membrane</location>
        <topology evidence="1">Multi-pass membrane protein</topology>
    </subcellularLocation>
</comment>
<keyword evidence="6" id="KW-0067">ATP-binding</keyword>
<dbReference type="SUPFAM" id="SSF47226">
    <property type="entry name" value="Histidine-containing phosphotransfer domain, HPT domain"/>
    <property type="match status" value="1"/>
</dbReference>
<keyword evidence="7" id="KW-1133">Transmembrane helix</keyword>
<dbReference type="InterPro" id="IPR011006">
    <property type="entry name" value="CheY-like_superfamily"/>
</dbReference>
<keyword evidence="8" id="KW-0902">Two-component regulatory system</keyword>
<proteinExistence type="predicted"/>
<dbReference type="CDD" id="cd00088">
    <property type="entry name" value="HPT"/>
    <property type="match status" value="1"/>
</dbReference>
<accession>A0A928Z410</accession>
<dbReference type="InterPro" id="IPR036641">
    <property type="entry name" value="HPT_dom_sf"/>
</dbReference>
<feature type="non-terminal residue" evidence="15">
    <location>
        <position position="1"/>
    </location>
</feature>
<reference evidence="15" key="1">
    <citation type="submission" date="2020-10" db="EMBL/GenBank/DDBJ databases">
        <authorList>
            <person name="Castelo-Branco R."/>
            <person name="Eusebio N."/>
            <person name="Adriana R."/>
            <person name="Vieira A."/>
            <person name="Brugerolle De Fraissinette N."/>
            <person name="Rezende De Castro R."/>
            <person name="Schneider M.P."/>
            <person name="Vasconcelos V."/>
            <person name="Leao P.N."/>
        </authorList>
    </citation>
    <scope>NUCLEOTIDE SEQUENCE</scope>
    <source>
        <strain evidence="15">LEGE 11480</strain>
    </source>
</reference>
<keyword evidence="5" id="KW-0547">Nucleotide-binding</keyword>
<keyword evidence="9" id="KW-0472">Membrane</keyword>
<evidence type="ECO:0000256" key="8">
    <source>
        <dbReference type="ARBA" id="ARBA00023012"/>
    </source>
</evidence>
<dbReference type="AlphaFoldDB" id="A0A928Z410"/>
<evidence type="ECO:0000256" key="2">
    <source>
        <dbReference type="ARBA" id="ARBA00022475"/>
    </source>
</evidence>
<dbReference type="CDD" id="cd17546">
    <property type="entry name" value="REC_hyHK_CKI1_RcsC-like"/>
    <property type="match status" value="1"/>
</dbReference>
<gene>
    <name evidence="15" type="ORF">IQ266_08800</name>
</gene>
<evidence type="ECO:0000256" key="3">
    <source>
        <dbReference type="ARBA" id="ARBA00022553"/>
    </source>
</evidence>
<name>A0A928Z410_9CYAN</name>
<dbReference type="GO" id="GO:0005524">
    <property type="term" value="F:ATP binding"/>
    <property type="evidence" value="ECO:0007669"/>
    <property type="project" value="UniProtKB-KW"/>
</dbReference>
<dbReference type="Gene3D" id="3.40.50.2300">
    <property type="match status" value="1"/>
</dbReference>
<dbReference type="PROSITE" id="PS50894">
    <property type="entry name" value="HPT"/>
    <property type="match status" value="1"/>
</dbReference>
<keyword evidence="3 11" id="KW-0597">Phosphoprotein</keyword>
<evidence type="ECO:0000256" key="11">
    <source>
        <dbReference type="PROSITE-ProRule" id="PRU00169"/>
    </source>
</evidence>
<dbReference type="InterPro" id="IPR008207">
    <property type="entry name" value="Sig_transdc_His_kin_Hpt_dom"/>
</dbReference>
<evidence type="ECO:0000256" key="9">
    <source>
        <dbReference type="ARBA" id="ARBA00023136"/>
    </source>
</evidence>
<protein>
    <submittedName>
        <fullName evidence="15">Response regulator</fullName>
    </submittedName>
</protein>
<evidence type="ECO:0000256" key="10">
    <source>
        <dbReference type="PROSITE-ProRule" id="PRU00110"/>
    </source>
</evidence>
<evidence type="ECO:0000259" key="14">
    <source>
        <dbReference type="PROSITE" id="PS50894"/>
    </source>
</evidence>
<evidence type="ECO:0000313" key="15">
    <source>
        <dbReference type="EMBL" id="MBE9029825.1"/>
    </source>
</evidence>
<evidence type="ECO:0000256" key="1">
    <source>
        <dbReference type="ARBA" id="ARBA00004651"/>
    </source>
</evidence>